<name>A0AA88HH12_ARTSF</name>
<dbReference type="PANTHER" id="PTHR33244:SF3">
    <property type="entry name" value="PEPTIDASE A2 DOMAIN-CONTAINING PROTEIN"/>
    <property type="match status" value="1"/>
</dbReference>
<feature type="region of interest" description="Disordered" evidence="1">
    <location>
        <begin position="133"/>
        <end position="209"/>
    </location>
</feature>
<dbReference type="AlphaFoldDB" id="A0AA88HH12"/>
<proteinExistence type="predicted"/>
<feature type="compositionally biased region" description="Basic and acidic residues" evidence="1">
    <location>
        <begin position="199"/>
        <end position="209"/>
    </location>
</feature>
<reference evidence="2" key="1">
    <citation type="submission" date="2023-07" db="EMBL/GenBank/DDBJ databases">
        <title>Chromosome-level genome assembly of Artemia franciscana.</title>
        <authorList>
            <person name="Jo E."/>
        </authorList>
    </citation>
    <scope>NUCLEOTIDE SEQUENCE</scope>
    <source>
        <tissue evidence="2">Whole body</tissue>
    </source>
</reference>
<evidence type="ECO:0000313" key="3">
    <source>
        <dbReference type="Proteomes" id="UP001187531"/>
    </source>
</evidence>
<dbReference type="EMBL" id="JAVRJZ010000016">
    <property type="protein sequence ID" value="KAK2711173.1"/>
    <property type="molecule type" value="Genomic_DNA"/>
</dbReference>
<dbReference type="PANTHER" id="PTHR33244">
    <property type="entry name" value="INTEGRASE CATALYTIC DOMAIN-CONTAINING PROTEIN-RELATED"/>
    <property type="match status" value="1"/>
</dbReference>
<sequence>MNQQKEPMILHKIPDYPFQHVAAEPVPAHRTGLHGHCQLHEQQREKAQEAQGKHYNQHARNMEPLKMGQKVRVQLADQGTWKKATVCKTGDSPCSYYVRLEEGGTFRRNRIHIKSRQNPMVTDLHDGASCQVETSSVLPSKNVPDPLVDFQETTDPPTVESPTPKQGVTNKEAEATDPAQAEQINHSFWSSGETPNKVEFVEKKGDGMN</sequence>
<evidence type="ECO:0000313" key="2">
    <source>
        <dbReference type="EMBL" id="KAK2711173.1"/>
    </source>
</evidence>
<feature type="compositionally biased region" description="Polar residues" evidence="1">
    <location>
        <begin position="182"/>
        <end position="194"/>
    </location>
</feature>
<keyword evidence="3" id="KW-1185">Reference proteome</keyword>
<evidence type="ECO:0000256" key="1">
    <source>
        <dbReference type="SAM" id="MobiDB-lite"/>
    </source>
</evidence>
<protein>
    <submittedName>
        <fullName evidence="2">Uncharacterized protein</fullName>
    </submittedName>
</protein>
<gene>
    <name evidence="2" type="ORF">QYM36_012375</name>
</gene>
<feature type="compositionally biased region" description="Polar residues" evidence="1">
    <location>
        <begin position="151"/>
        <end position="169"/>
    </location>
</feature>
<comment type="caution">
    <text evidence="2">The sequence shown here is derived from an EMBL/GenBank/DDBJ whole genome shotgun (WGS) entry which is preliminary data.</text>
</comment>
<accession>A0AA88HH12</accession>
<organism evidence="2 3">
    <name type="scientific">Artemia franciscana</name>
    <name type="common">Brine shrimp</name>
    <name type="synonym">Artemia sanfranciscana</name>
    <dbReference type="NCBI Taxonomy" id="6661"/>
    <lineage>
        <taxon>Eukaryota</taxon>
        <taxon>Metazoa</taxon>
        <taxon>Ecdysozoa</taxon>
        <taxon>Arthropoda</taxon>
        <taxon>Crustacea</taxon>
        <taxon>Branchiopoda</taxon>
        <taxon>Anostraca</taxon>
        <taxon>Artemiidae</taxon>
        <taxon>Artemia</taxon>
    </lineage>
</organism>
<dbReference type="Proteomes" id="UP001187531">
    <property type="component" value="Unassembled WGS sequence"/>
</dbReference>